<reference evidence="2 3" key="1">
    <citation type="journal article" date="2023" name="Commun. Biol.">
        <title>Genome analysis of Parmales, the sister group of diatoms, reveals the evolutionary specialization of diatoms from phago-mixotrophs to photoautotrophs.</title>
        <authorList>
            <person name="Ban H."/>
            <person name="Sato S."/>
            <person name="Yoshikawa S."/>
            <person name="Yamada K."/>
            <person name="Nakamura Y."/>
            <person name="Ichinomiya M."/>
            <person name="Sato N."/>
            <person name="Blanc-Mathieu R."/>
            <person name="Endo H."/>
            <person name="Kuwata A."/>
            <person name="Ogata H."/>
        </authorList>
    </citation>
    <scope>NUCLEOTIDE SEQUENCE [LARGE SCALE GENOMIC DNA]</scope>
</reference>
<evidence type="ECO:0000313" key="2">
    <source>
        <dbReference type="EMBL" id="GMI20056.1"/>
    </source>
</evidence>
<dbReference type="Proteomes" id="UP001165060">
    <property type="component" value="Unassembled WGS sequence"/>
</dbReference>
<feature type="region of interest" description="Disordered" evidence="1">
    <location>
        <begin position="387"/>
        <end position="415"/>
    </location>
</feature>
<name>A0ABQ6M5Q0_9STRA</name>
<evidence type="ECO:0000256" key="1">
    <source>
        <dbReference type="SAM" id="MobiDB-lite"/>
    </source>
</evidence>
<dbReference type="Gene3D" id="3.80.10.10">
    <property type="entry name" value="Ribonuclease Inhibitor"/>
    <property type="match status" value="1"/>
</dbReference>
<feature type="region of interest" description="Disordered" evidence="1">
    <location>
        <begin position="225"/>
        <end position="284"/>
    </location>
</feature>
<protein>
    <submittedName>
        <fullName evidence="2">Uncharacterized protein</fullName>
    </submittedName>
</protein>
<feature type="compositionally biased region" description="Basic and acidic residues" evidence="1">
    <location>
        <begin position="117"/>
        <end position="148"/>
    </location>
</feature>
<sequence>MGKNAGSSPATAADLDPKSITKAALFPPSRAGSRRPSVMPKAEPPPPNDEYVEGEGVSSSWLNQMLRKARFVGGTPVDMQAVRTSVHVAGFASDHQDVSGRSYSNWASDGMLLSGEERRVETEAMEQRAREGERELRREAKTEAKTEEEGGGGAGLDQEQREEEGDASPAVIAGSVYIRKFIKVGPAVFRVASVSGASAHNEVGSEVPCSELRNASKYELLYLGDGEAGSETPRPEEVGNAASSSAPSSSAPPRKVSPLTESRYFGKEPSARPKSPYGSSLSPPRSSFYDRFQVYKGATQGDPEVPDGLDLAFSALLQRSQPLEALAKKTEYAPASSVSKEQVKAAEAAAEAARYNTGFVDTAEAAAEAARYDTGAGAYVVDFHDTDIKPDNKGQAQPRHAGGHYYRDPRDPHSAHVVDTCSSDLTGRAARHYVSNYGFDSDFRIKPSRADDGNFVDGSDFGVGSPLKALAPLPVSYTGALPAGEGEDTPVDPAGADSDGRPSSASFSYLAALDEAMAAPWDLLTKVSNPSAPTLDLRGMKIGGDFGGCLAKGLSAASYAFLERVDFADNRLTAVAAGELLEGLRGKQVKWLDLSGNRIGADGARNVVGWLGEQGGIVERLAVGGCEMGEKETQNVLK</sequence>
<evidence type="ECO:0000313" key="3">
    <source>
        <dbReference type="Proteomes" id="UP001165060"/>
    </source>
</evidence>
<dbReference type="EMBL" id="BRYB01002469">
    <property type="protein sequence ID" value="GMI20056.1"/>
    <property type="molecule type" value="Genomic_DNA"/>
</dbReference>
<organism evidence="2 3">
    <name type="scientific">Tetraparma gracilis</name>
    <dbReference type="NCBI Taxonomy" id="2962635"/>
    <lineage>
        <taxon>Eukaryota</taxon>
        <taxon>Sar</taxon>
        <taxon>Stramenopiles</taxon>
        <taxon>Ochrophyta</taxon>
        <taxon>Bolidophyceae</taxon>
        <taxon>Parmales</taxon>
        <taxon>Triparmaceae</taxon>
        <taxon>Tetraparma</taxon>
    </lineage>
</organism>
<accession>A0ABQ6M5Q0</accession>
<keyword evidence="3" id="KW-1185">Reference proteome</keyword>
<feature type="region of interest" description="Disordered" evidence="1">
    <location>
        <begin position="1"/>
        <end position="57"/>
    </location>
</feature>
<feature type="region of interest" description="Disordered" evidence="1">
    <location>
        <begin position="479"/>
        <end position="502"/>
    </location>
</feature>
<dbReference type="InterPro" id="IPR032675">
    <property type="entry name" value="LRR_dom_sf"/>
</dbReference>
<feature type="region of interest" description="Disordered" evidence="1">
    <location>
        <begin position="117"/>
        <end position="167"/>
    </location>
</feature>
<feature type="compositionally biased region" description="Polar residues" evidence="1">
    <location>
        <begin position="1"/>
        <end position="10"/>
    </location>
</feature>
<dbReference type="SUPFAM" id="SSF52047">
    <property type="entry name" value="RNI-like"/>
    <property type="match status" value="1"/>
</dbReference>
<gene>
    <name evidence="2" type="ORF">TeGR_g12141</name>
</gene>
<proteinExistence type="predicted"/>
<feature type="compositionally biased region" description="Low complexity" evidence="1">
    <location>
        <begin position="241"/>
        <end position="253"/>
    </location>
</feature>
<feature type="compositionally biased region" description="Basic and acidic residues" evidence="1">
    <location>
        <begin position="405"/>
        <end position="415"/>
    </location>
</feature>
<comment type="caution">
    <text evidence="2">The sequence shown here is derived from an EMBL/GenBank/DDBJ whole genome shotgun (WGS) entry which is preliminary data.</text>
</comment>